<accession>A0A2T0FKC5</accession>
<evidence type="ECO:0000256" key="2">
    <source>
        <dbReference type="ARBA" id="ARBA00022692"/>
    </source>
</evidence>
<feature type="domain" description="ABC transmembrane type-1" evidence="9">
    <location>
        <begin position="613"/>
        <end position="889"/>
    </location>
</feature>
<evidence type="ECO:0000256" key="3">
    <source>
        <dbReference type="ARBA" id="ARBA00022741"/>
    </source>
</evidence>
<sequence length="1145" mass="127275">MLLYFYQRNDLPLYTIGVLSCIVDAFLSPVSNIIIGKLFNALSGFQVGSYTSDAFMSRVLELCAGMWSLALIQMFSCWVSHFVWTVIGYRHGHRARSQLYASTVSRDVEWFDENEKAIGSATMSFKDVQDLEYAVGTSTRDILTTSISIVLQLIVSFYYSWSITLICMIGVPIMAFSTYFLSIQVHTRVIKAKSLLDTISTAGDWALRSLSTVVSFQKQGYEKEKMEELLKNELKLNMGQHQFSALLQAIGRFLVLSIFVQGFFFGSYMVRSHGVNSGNVMTVFWSCLSLTTSLNTMLSLLMGLQRGIVSAQRLSSAIERDTTSELKTSIGIVPSNFDYGTGEVVFDEVVFSYPTRPTLVLAGLSLKFEAGKTTYILGPSGSGKSSLAALMGGQYEYQAGQITINNVPLPHISTSWLEHTVYVVEQQAKLFDIPLSENIRIGATNPASVSFSDIEKVCDLVGADFIADLPRGLLTPGSYQLSGGQKQRIGLARALLRDAPIMVFDESTSALDPSMRSHVMKAVLEYRRNKTNIIITHQMDIIPPQAPIHFIQDGRAYQYKSLEQYKRQSVVPMGPPKQRVEHEIPISVEPKSEKRTAMFILKTTKQKGLLFCGFALVAAQAVVNPLFAFFFSKLLMGILPQNHVNTTLWALLVLLLAFTDGLLTYSHIVLDYVSENWQLFIRKTIYDNLLSRRFLDESQVSYYTKLLFSDTEKASLILASYWPAMVNLVVLGVVSLVWSLAEGWELSLIGLSIAPLFFVATQFHKFVNSKWNIARETRRNEALKLLVEVVEGFRTVKTQHLEHYFGTLYARREDRVQDLAINMGLSVGFALGIVKIFPFAAQGLLLWYGMHLIAQGKYTSQQTMMVFTILIFALMTMISIAASVTSVGNGFEAVSRLEMAISDDQDQDELQALSVGEARNYDSVDFSRLSFRDIGITYPNGTSVLGGFYADIDSKQAVAVIGPSGIGKSTLARLLLKLQTPSTGNITVDGSYPLQKIPSDIVRRKIAVVGQMPLDFLDGTIMENLMYACPPDMSPPTAESKAKNACRACGLEEFIMKLEDGYGTKIKSGLLSGGQMQRLGIARCLIREPDLLVLDECTSALDDESTEVIKDLLTTIKERRLMSLLIITHQMDLAAIADKTVSLFQ</sequence>
<evidence type="ECO:0000259" key="8">
    <source>
        <dbReference type="PROSITE" id="PS50893"/>
    </source>
</evidence>
<dbReference type="InterPro" id="IPR036640">
    <property type="entry name" value="ABC1_TM_sf"/>
</dbReference>
<comment type="caution">
    <text evidence="10">The sequence shown here is derived from an EMBL/GenBank/DDBJ whole genome shotgun (WGS) entry which is preliminary data.</text>
</comment>
<dbReference type="SUPFAM" id="SSF90123">
    <property type="entry name" value="ABC transporter transmembrane region"/>
    <property type="match status" value="2"/>
</dbReference>
<feature type="transmembrane region" description="Helical" evidence="7">
    <location>
        <begin position="819"/>
        <end position="845"/>
    </location>
</feature>
<feature type="transmembrane region" description="Helical" evidence="7">
    <location>
        <begin position="59"/>
        <end position="84"/>
    </location>
</feature>
<dbReference type="Gene3D" id="3.40.50.300">
    <property type="entry name" value="P-loop containing nucleotide triphosphate hydrolases"/>
    <property type="match status" value="2"/>
</dbReference>
<dbReference type="CDD" id="cd18577">
    <property type="entry name" value="ABC_6TM_Pgp_ABCB1_D1_like"/>
    <property type="match status" value="1"/>
</dbReference>
<dbReference type="STRING" id="45607.A0A2T0FKC5"/>
<dbReference type="GeneID" id="36516793"/>
<feature type="transmembrane region" description="Helical" evidence="7">
    <location>
        <begin position="282"/>
        <end position="304"/>
    </location>
</feature>
<dbReference type="InterPro" id="IPR003439">
    <property type="entry name" value="ABC_transporter-like_ATP-bd"/>
</dbReference>
<keyword evidence="11" id="KW-1185">Reference proteome</keyword>
<dbReference type="InterPro" id="IPR003593">
    <property type="entry name" value="AAA+_ATPase"/>
</dbReference>
<dbReference type="AlphaFoldDB" id="A0A2T0FKC5"/>
<dbReference type="PANTHER" id="PTHR43394:SF15">
    <property type="entry name" value="ALPHA-FACTOR-TRANSPORTING ATPASE"/>
    <property type="match status" value="1"/>
</dbReference>
<dbReference type="GO" id="GO:0005743">
    <property type="term" value="C:mitochondrial inner membrane"/>
    <property type="evidence" value="ECO:0007669"/>
    <property type="project" value="TreeGrafter"/>
</dbReference>
<keyword evidence="6 7" id="KW-0472">Membrane</keyword>
<dbReference type="SUPFAM" id="SSF52540">
    <property type="entry name" value="P-loop containing nucleoside triphosphate hydrolases"/>
    <property type="match status" value="2"/>
</dbReference>
<dbReference type="PROSITE" id="PS50893">
    <property type="entry name" value="ABC_TRANSPORTER_2"/>
    <property type="match status" value="2"/>
</dbReference>
<feature type="domain" description="ABC transmembrane type-1" evidence="9">
    <location>
        <begin position="16"/>
        <end position="306"/>
    </location>
</feature>
<dbReference type="Proteomes" id="UP000238350">
    <property type="component" value="Unassembled WGS sequence"/>
</dbReference>
<evidence type="ECO:0000256" key="1">
    <source>
        <dbReference type="ARBA" id="ARBA00004141"/>
    </source>
</evidence>
<feature type="domain" description="ABC transporter" evidence="8">
    <location>
        <begin position="344"/>
        <end position="578"/>
    </location>
</feature>
<evidence type="ECO:0000256" key="7">
    <source>
        <dbReference type="SAM" id="Phobius"/>
    </source>
</evidence>
<feature type="transmembrane region" description="Helical" evidence="7">
    <location>
        <begin position="648"/>
        <end position="673"/>
    </location>
</feature>
<name>A0A2T0FKC5_9ASCO</name>
<dbReference type="PROSITE" id="PS50929">
    <property type="entry name" value="ABC_TM1F"/>
    <property type="match status" value="2"/>
</dbReference>
<dbReference type="EMBL" id="NDIQ01000021">
    <property type="protein sequence ID" value="PRT55425.1"/>
    <property type="molecule type" value="Genomic_DNA"/>
</dbReference>
<feature type="transmembrane region" description="Helical" evidence="7">
    <location>
        <begin position="716"/>
        <end position="738"/>
    </location>
</feature>
<dbReference type="GO" id="GO:0005524">
    <property type="term" value="F:ATP binding"/>
    <property type="evidence" value="ECO:0007669"/>
    <property type="project" value="UniProtKB-KW"/>
</dbReference>
<dbReference type="OrthoDB" id="6500128at2759"/>
<dbReference type="InterPro" id="IPR011527">
    <property type="entry name" value="ABC1_TM_dom"/>
</dbReference>
<evidence type="ECO:0000256" key="5">
    <source>
        <dbReference type="ARBA" id="ARBA00022989"/>
    </source>
</evidence>
<keyword evidence="4" id="KW-0067">ATP-binding</keyword>
<dbReference type="PROSITE" id="PS00211">
    <property type="entry name" value="ABC_TRANSPORTER_1"/>
    <property type="match status" value="2"/>
</dbReference>
<proteinExistence type="predicted"/>
<feature type="domain" description="ABC transporter" evidence="8">
    <location>
        <begin position="929"/>
        <end position="1145"/>
    </location>
</feature>
<dbReference type="Gene3D" id="1.20.1560.10">
    <property type="entry name" value="ABC transporter type 1, transmembrane domain"/>
    <property type="match status" value="2"/>
</dbReference>
<dbReference type="RefSeq" id="XP_024665370.1">
    <property type="nucleotide sequence ID" value="XM_024809602.1"/>
</dbReference>
<feature type="transmembrane region" description="Helical" evidence="7">
    <location>
        <begin position="744"/>
        <end position="763"/>
    </location>
</feature>
<evidence type="ECO:0000256" key="4">
    <source>
        <dbReference type="ARBA" id="ARBA00022840"/>
    </source>
</evidence>
<feature type="transmembrane region" description="Helical" evidence="7">
    <location>
        <begin position="608"/>
        <end position="628"/>
    </location>
</feature>
<protein>
    <submittedName>
        <fullName evidence="10">Alpha-factor-transporting ATPase</fullName>
    </submittedName>
</protein>
<dbReference type="InterPro" id="IPR039421">
    <property type="entry name" value="Type_1_exporter"/>
</dbReference>
<comment type="subcellular location">
    <subcellularLocation>
        <location evidence="1">Membrane</location>
        <topology evidence="1">Multi-pass membrane protein</topology>
    </subcellularLocation>
</comment>
<organism evidence="10 11">
    <name type="scientific">Wickerhamiella sorbophila</name>
    <dbReference type="NCBI Taxonomy" id="45607"/>
    <lineage>
        <taxon>Eukaryota</taxon>
        <taxon>Fungi</taxon>
        <taxon>Dikarya</taxon>
        <taxon>Ascomycota</taxon>
        <taxon>Saccharomycotina</taxon>
        <taxon>Dipodascomycetes</taxon>
        <taxon>Dipodascales</taxon>
        <taxon>Trichomonascaceae</taxon>
        <taxon>Wickerhamiella</taxon>
    </lineage>
</organism>
<evidence type="ECO:0000313" key="11">
    <source>
        <dbReference type="Proteomes" id="UP000238350"/>
    </source>
</evidence>
<keyword evidence="3" id="KW-0547">Nucleotide-binding</keyword>
<evidence type="ECO:0000259" key="9">
    <source>
        <dbReference type="PROSITE" id="PS50929"/>
    </source>
</evidence>
<gene>
    <name evidence="10" type="ORF">B9G98_03045</name>
</gene>
<dbReference type="GO" id="GO:0016887">
    <property type="term" value="F:ATP hydrolysis activity"/>
    <property type="evidence" value="ECO:0007669"/>
    <property type="project" value="InterPro"/>
</dbReference>
<feature type="transmembrane region" description="Helical" evidence="7">
    <location>
        <begin position="12"/>
        <end position="39"/>
    </location>
</feature>
<keyword evidence="5 7" id="KW-1133">Transmembrane helix</keyword>
<dbReference type="Pfam" id="PF00664">
    <property type="entry name" value="ABC_membrane"/>
    <property type="match status" value="2"/>
</dbReference>
<reference evidence="10 11" key="1">
    <citation type="submission" date="2017-04" db="EMBL/GenBank/DDBJ databases">
        <title>Genome sequencing of [Candida] sorbophila.</title>
        <authorList>
            <person name="Ahn J.O."/>
        </authorList>
    </citation>
    <scope>NUCLEOTIDE SEQUENCE [LARGE SCALE GENOMIC DNA]</scope>
    <source>
        <strain evidence="10 11">DS02</strain>
    </source>
</reference>
<feature type="transmembrane region" description="Helical" evidence="7">
    <location>
        <begin position="245"/>
        <end position="270"/>
    </location>
</feature>
<dbReference type="Pfam" id="PF00005">
    <property type="entry name" value="ABC_tran"/>
    <property type="match status" value="2"/>
</dbReference>
<feature type="transmembrane region" description="Helical" evidence="7">
    <location>
        <begin position="158"/>
        <end position="181"/>
    </location>
</feature>
<dbReference type="InterPro" id="IPR027417">
    <property type="entry name" value="P-loop_NTPase"/>
</dbReference>
<feature type="transmembrane region" description="Helical" evidence="7">
    <location>
        <begin position="865"/>
        <end position="887"/>
    </location>
</feature>
<dbReference type="PANTHER" id="PTHR43394">
    <property type="entry name" value="ATP-DEPENDENT PERMEASE MDL1, MITOCHONDRIAL"/>
    <property type="match status" value="1"/>
</dbReference>
<dbReference type="GO" id="GO:0015421">
    <property type="term" value="F:ABC-type oligopeptide transporter activity"/>
    <property type="evidence" value="ECO:0007669"/>
    <property type="project" value="TreeGrafter"/>
</dbReference>
<evidence type="ECO:0000313" key="10">
    <source>
        <dbReference type="EMBL" id="PRT55425.1"/>
    </source>
</evidence>
<dbReference type="SMART" id="SM00382">
    <property type="entry name" value="AAA"/>
    <property type="match status" value="2"/>
</dbReference>
<keyword evidence="2 7" id="KW-0812">Transmembrane</keyword>
<dbReference type="CDD" id="cd03228">
    <property type="entry name" value="ABCC_MRP_Like"/>
    <property type="match status" value="1"/>
</dbReference>
<dbReference type="GO" id="GO:0090374">
    <property type="term" value="P:oligopeptide export from mitochondrion"/>
    <property type="evidence" value="ECO:0007669"/>
    <property type="project" value="TreeGrafter"/>
</dbReference>
<dbReference type="InterPro" id="IPR017871">
    <property type="entry name" value="ABC_transporter-like_CS"/>
</dbReference>
<evidence type="ECO:0000256" key="6">
    <source>
        <dbReference type="ARBA" id="ARBA00023136"/>
    </source>
</evidence>